<evidence type="ECO:0008006" key="5">
    <source>
        <dbReference type="Google" id="ProtNLM"/>
    </source>
</evidence>
<sequence length="176" mass="19913">MTDVVKTAWADAKINTDFIFVNTFSGYRSSRADPQGVEHFFSPDAADNELGFALLDALAHSRFVLPEPRKDVWIHPEATFDRALYDYSLTNQRYDQWVGSTLKRYGYKTKRALFKEMKKCSIESKKDQIIIRPSHHEKLEVWSGKGLSESDYVIIPSGSSPAAVGAALRLAFSRCT</sequence>
<dbReference type="CDD" id="cd13445">
    <property type="entry name" value="CDI_inhibitor_EC869_like"/>
    <property type="match status" value="1"/>
</dbReference>
<dbReference type="RefSeq" id="WP_083360400.1">
    <property type="nucleotide sequence ID" value="NZ_JXDI01000001.1"/>
</dbReference>
<gene>
    <name evidence="1" type="ORF">PSAN_34200</name>
    <name evidence="2" type="ORF">SAMN04490179_2845</name>
</gene>
<dbReference type="OrthoDB" id="8613487at2"/>
<evidence type="ECO:0000313" key="2">
    <source>
        <dbReference type="EMBL" id="SDN15980.1"/>
    </source>
</evidence>
<reference evidence="2 3" key="2">
    <citation type="submission" date="2016-10" db="EMBL/GenBank/DDBJ databases">
        <authorList>
            <person name="de Groot N.N."/>
        </authorList>
    </citation>
    <scope>NUCLEOTIDE SEQUENCE [LARGE SCALE GENOMIC DNA]</scope>
    <source>
        <strain evidence="2 3">BS2772</strain>
    </source>
</reference>
<dbReference type="SUPFAM" id="SSF160207">
    <property type="entry name" value="NMB0488-like"/>
    <property type="match status" value="1"/>
</dbReference>
<accession>A0A1G9Z3R6</accession>
<dbReference type="EMBL" id="JXDI01000001">
    <property type="protein sequence ID" value="KAF2410986.1"/>
    <property type="molecule type" value="Genomic_DNA"/>
</dbReference>
<dbReference type="Pfam" id="PF07262">
    <property type="entry name" value="CdiI"/>
    <property type="match status" value="1"/>
</dbReference>
<reference evidence="1 4" key="1">
    <citation type="submission" date="2015-01" db="EMBL/GenBank/DDBJ databases">
        <title>Genome Sequence of Pseudomonas antarctica CMS 35.</title>
        <authorList>
            <person name="Voget S."/>
            <person name="Chow J."/>
            <person name="Daniel R."/>
            <person name="Streit W."/>
        </authorList>
    </citation>
    <scope>NUCLEOTIDE SEQUENCE [LARGE SCALE GENOMIC DNA]</scope>
    <source>
        <strain evidence="1 4">CMS 35</strain>
    </source>
</reference>
<name>A0A1G9Z3R6_9PSED</name>
<dbReference type="Gene3D" id="3.40.1590.10">
    <property type="entry name" value="NMB0488-like"/>
    <property type="match status" value="1"/>
</dbReference>
<dbReference type="EMBL" id="LT629704">
    <property type="protein sequence ID" value="SDN15980.1"/>
    <property type="molecule type" value="Genomic_DNA"/>
</dbReference>
<dbReference type="InterPro" id="IPR037891">
    <property type="entry name" value="Cdil-like_sf"/>
</dbReference>
<organism evidence="2 3">
    <name type="scientific">Pseudomonas antarctica</name>
    <dbReference type="NCBI Taxonomy" id="219572"/>
    <lineage>
        <taxon>Bacteria</taxon>
        <taxon>Pseudomonadati</taxon>
        <taxon>Pseudomonadota</taxon>
        <taxon>Gammaproteobacteria</taxon>
        <taxon>Pseudomonadales</taxon>
        <taxon>Pseudomonadaceae</taxon>
        <taxon>Pseudomonas</taxon>
    </lineage>
</organism>
<dbReference type="InterPro" id="IPR009888">
    <property type="entry name" value="CdiI_Proteobact"/>
</dbReference>
<evidence type="ECO:0000313" key="1">
    <source>
        <dbReference type="EMBL" id="KAF2410986.1"/>
    </source>
</evidence>
<dbReference type="Proteomes" id="UP000748067">
    <property type="component" value="Unassembled WGS sequence"/>
</dbReference>
<proteinExistence type="predicted"/>
<dbReference type="Proteomes" id="UP000182470">
    <property type="component" value="Chromosome I"/>
</dbReference>
<evidence type="ECO:0000313" key="4">
    <source>
        <dbReference type="Proteomes" id="UP000748067"/>
    </source>
</evidence>
<protein>
    <recommendedName>
        <fullName evidence="5">DUF1436 family protein</fullName>
    </recommendedName>
</protein>
<dbReference type="AlphaFoldDB" id="A0A1G9Z3R6"/>
<keyword evidence="4" id="KW-1185">Reference proteome</keyword>
<evidence type="ECO:0000313" key="3">
    <source>
        <dbReference type="Proteomes" id="UP000182470"/>
    </source>
</evidence>